<dbReference type="EMBL" id="ML992501">
    <property type="protein sequence ID" value="KAF2227428.1"/>
    <property type="molecule type" value="Genomic_DNA"/>
</dbReference>
<proteinExistence type="predicted"/>
<sequence>MAPKRTAASSNHTTTAPASKRARVDSVNYGELDEDDEQPDPGREDSDNRATLTRATRKKGKEATQQHPWAVKMLDKIEEDKTEMLSTIAQIEQKRGPTARSSSAESAINEQTPVDLDPTSTALLTSCTSLLSLYNSLNTSLASLGTNAFMPGTEVAALPTPASLATSRTDTEKLLLAGFKVAARSIGRSIDPQVNIFTDPKSTDGEENGDVRGDNTDSSSRKDRQGRTKTLVVDGRLVTVLDHDTDSTGKENNPPAPSADNETGRARNIRDVTAEDEARWTATLLSHGQAEGEDQPPDEDENGEVVAMTTWLRDVEKGAKRMLKHCTREMEEEQVF</sequence>
<dbReference type="OrthoDB" id="3938358at2759"/>
<feature type="region of interest" description="Disordered" evidence="1">
    <location>
        <begin position="1"/>
        <end position="69"/>
    </location>
</feature>
<evidence type="ECO:0000313" key="3">
    <source>
        <dbReference type="Proteomes" id="UP000799538"/>
    </source>
</evidence>
<keyword evidence="3" id="KW-1185">Reference proteome</keyword>
<feature type="region of interest" description="Disordered" evidence="1">
    <location>
        <begin position="92"/>
        <end position="114"/>
    </location>
</feature>
<organism evidence="2 3">
    <name type="scientific">Elsinoe ampelina</name>
    <dbReference type="NCBI Taxonomy" id="302913"/>
    <lineage>
        <taxon>Eukaryota</taxon>
        <taxon>Fungi</taxon>
        <taxon>Dikarya</taxon>
        <taxon>Ascomycota</taxon>
        <taxon>Pezizomycotina</taxon>
        <taxon>Dothideomycetes</taxon>
        <taxon>Dothideomycetidae</taxon>
        <taxon>Myriangiales</taxon>
        <taxon>Elsinoaceae</taxon>
        <taxon>Elsinoe</taxon>
    </lineage>
</organism>
<feature type="compositionally biased region" description="Polar residues" evidence="1">
    <location>
        <begin position="7"/>
        <end position="17"/>
    </location>
</feature>
<accession>A0A6A6GP77</accession>
<feature type="region of interest" description="Disordered" evidence="1">
    <location>
        <begin position="193"/>
        <end position="267"/>
    </location>
</feature>
<feature type="compositionally biased region" description="Polar residues" evidence="1">
    <location>
        <begin position="99"/>
        <end position="112"/>
    </location>
</feature>
<dbReference type="Proteomes" id="UP000799538">
    <property type="component" value="Unassembled WGS sequence"/>
</dbReference>
<reference evidence="3" key="1">
    <citation type="journal article" date="2020" name="Stud. Mycol.">
        <title>101 Dothideomycetes genomes: A test case for predicting lifestyles and emergence of pathogens.</title>
        <authorList>
            <person name="Haridas S."/>
            <person name="Albert R."/>
            <person name="Binder M."/>
            <person name="Bloem J."/>
            <person name="LaButti K."/>
            <person name="Salamov A."/>
            <person name="Andreopoulos B."/>
            <person name="Baker S."/>
            <person name="Barry K."/>
            <person name="Bills G."/>
            <person name="Bluhm B."/>
            <person name="Cannon C."/>
            <person name="Castanera R."/>
            <person name="Culley D."/>
            <person name="Daum C."/>
            <person name="Ezra D."/>
            <person name="Gonzalez J."/>
            <person name="Henrissat B."/>
            <person name="Kuo A."/>
            <person name="Liang C."/>
            <person name="Lipzen A."/>
            <person name="Lutzoni F."/>
            <person name="Magnuson J."/>
            <person name="Mondo S."/>
            <person name="Nolan M."/>
            <person name="Ohm R."/>
            <person name="Pangilinan J."/>
            <person name="Park H.-J."/>
            <person name="Ramirez L."/>
            <person name="Alfaro M."/>
            <person name="Sun H."/>
            <person name="Tritt A."/>
            <person name="Yoshinaga Y."/>
            <person name="Zwiers L.-H."/>
            <person name="Turgeon B."/>
            <person name="Goodwin S."/>
            <person name="Spatafora J."/>
            <person name="Crous P."/>
            <person name="Grigoriev I."/>
        </authorList>
    </citation>
    <scope>NUCLEOTIDE SEQUENCE [LARGE SCALE GENOMIC DNA]</scope>
    <source>
        <strain evidence="3">CECT 20119</strain>
    </source>
</reference>
<evidence type="ECO:0000256" key="1">
    <source>
        <dbReference type="SAM" id="MobiDB-lite"/>
    </source>
</evidence>
<name>A0A6A6GP77_9PEZI</name>
<evidence type="ECO:0000313" key="2">
    <source>
        <dbReference type="EMBL" id="KAF2227428.1"/>
    </source>
</evidence>
<protein>
    <submittedName>
        <fullName evidence="2">Uncharacterized protein</fullName>
    </submittedName>
</protein>
<gene>
    <name evidence="2" type="ORF">BDZ85DRAFT_277332</name>
</gene>
<dbReference type="AlphaFoldDB" id="A0A6A6GP77"/>
<feature type="compositionally biased region" description="Basic and acidic residues" evidence="1">
    <location>
        <begin position="201"/>
        <end position="226"/>
    </location>
</feature>